<dbReference type="PROSITE" id="PS50294">
    <property type="entry name" value="WD_REPEATS_REGION"/>
    <property type="match status" value="1"/>
</dbReference>
<accession>A0A976QR38</accession>
<evidence type="ECO:0000256" key="3">
    <source>
        <dbReference type="ARBA" id="ARBA00022737"/>
    </source>
</evidence>
<dbReference type="InterPro" id="IPR001680">
    <property type="entry name" value="WD40_rpt"/>
</dbReference>
<dbReference type="InterPro" id="IPR050505">
    <property type="entry name" value="WDR55/POC1"/>
</dbReference>
<dbReference type="AlphaFoldDB" id="A0A976QR38"/>
<evidence type="ECO:0000259" key="6">
    <source>
        <dbReference type="Pfam" id="PF08154"/>
    </source>
</evidence>
<dbReference type="GO" id="GO:0005730">
    <property type="term" value="C:nucleolus"/>
    <property type="evidence" value="ECO:0007669"/>
    <property type="project" value="UniProtKB-SubCell"/>
</dbReference>
<comment type="subcellular location">
    <subcellularLocation>
        <location evidence="1">Nucleus</location>
        <location evidence="1">Nucleolus</location>
    </subcellularLocation>
</comment>
<dbReference type="PANTHER" id="PTHR44019:SF8">
    <property type="entry name" value="POC1 CENTRIOLAR PROTEIN HOMOLOG"/>
    <property type="match status" value="1"/>
</dbReference>
<dbReference type="Gene3D" id="2.130.10.10">
    <property type="entry name" value="YVTN repeat-like/Quinoprotein amine dehydrogenase"/>
    <property type="match status" value="2"/>
</dbReference>
<dbReference type="EMBL" id="CP056067">
    <property type="protein sequence ID" value="UKJ89971.1"/>
    <property type="molecule type" value="Genomic_DNA"/>
</dbReference>
<dbReference type="SMART" id="SM00320">
    <property type="entry name" value="WD40"/>
    <property type="match status" value="5"/>
</dbReference>
<proteinExistence type="predicted"/>
<feature type="repeat" description="WD" evidence="5">
    <location>
        <begin position="253"/>
        <end position="295"/>
    </location>
</feature>
<evidence type="ECO:0000256" key="4">
    <source>
        <dbReference type="ARBA" id="ARBA00023242"/>
    </source>
</evidence>
<dbReference type="Proteomes" id="UP000244803">
    <property type="component" value="Chromosome 4"/>
</dbReference>
<dbReference type="InterPro" id="IPR015943">
    <property type="entry name" value="WD40/YVTN_repeat-like_dom_sf"/>
</dbReference>
<dbReference type="PANTHER" id="PTHR44019">
    <property type="entry name" value="WD REPEAT-CONTAINING PROTEIN 55"/>
    <property type="match status" value="1"/>
</dbReference>
<keyword evidence="3" id="KW-0677">Repeat</keyword>
<dbReference type="SUPFAM" id="SSF50978">
    <property type="entry name" value="WD40 repeat-like"/>
    <property type="match status" value="1"/>
</dbReference>
<evidence type="ECO:0000256" key="2">
    <source>
        <dbReference type="ARBA" id="ARBA00022574"/>
    </source>
</evidence>
<dbReference type="InterPro" id="IPR036322">
    <property type="entry name" value="WD40_repeat_dom_sf"/>
</dbReference>
<feature type="repeat" description="WD" evidence="5">
    <location>
        <begin position="302"/>
        <end position="336"/>
    </location>
</feature>
<feature type="domain" description="NLE" evidence="6">
    <location>
        <begin position="6"/>
        <end position="67"/>
    </location>
</feature>
<protein>
    <submittedName>
        <fullName evidence="7">Microtubule-associated protein</fullName>
    </submittedName>
</protein>
<evidence type="ECO:0000313" key="7">
    <source>
        <dbReference type="EMBL" id="UKJ89971.1"/>
    </source>
</evidence>
<dbReference type="Pfam" id="PF08154">
    <property type="entry name" value="NLE"/>
    <property type="match status" value="1"/>
</dbReference>
<organism evidence="7 8">
    <name type="scientific">Theileria orientalis</name>
    <dbReference type="NCBI Taxonomy" id="68886"/>
    <lineage>
        <taxon>Eukaryota</taxon>
        <taxon>Sar</taxon>
        <taxon>Alveolata</taxon>
        <taxon>Apicomplexa</taxon>
        <taxon>Aconoidasida</taxon>
        <taxon>Piroplasmida</taxon>
        <taxon>Theileriidae</taxon>
        <taxon>Theileria</taxon>
    </lineage>
</organism>
<name>A0A976QR38_THEOR</name>
<keyword evidence="4" id="KW-0539">Nucleus</keyword>
<dbReference type="OrthoDB" id="10261640at2759"/>
<dbReference type="PROSITE" id="PS00678">
    <property type="entry name" value="WD_REPEATS_1"/>
    <property type="match status" value="2"/>
</dbReference>
<evidence type="ECO:0000313" key="8">
    <source>
        <dbReference type="Proteomes" id="UP000244803"/>
    </source>
</evidence>
<reference evidence="7" key="1">
    <citation type="submission" date="2022-07" db="EMBL/GenBank/DDBJ databases">
        <title>Evaluation of T. orientalis genome assembly methods using nanopore sequencing and analysis of variation between genomes.</title>
        <authorList>
            <person name="Yam J."/>
            <person name="Micallef M.L."/>
            <person name="Liu M."/>
            <person name="Djordjevic S.P."/>
            <person name="Bogema D.R."/>
            <person name="Jenkins C."/>
        </authorList>
    </citation>
    <scope>NUCLEOTIDE SEQUENCE</scope>
    <source>
        <strain evidence="7">Fish Creek</strain>
    </source>
</reference>
<sequence>MDASEVYARFINGTDEKYDLEDNTYLISTNMDRESLSKMINELLNLETPVSFDIIMDNQRLRETIAERMELLKIESESSIRLIYVLSVTEPSETQCDDLNDWISGLSYDNDMDLLAVCSYGGKVCMYGSTSMEKLYTFSNEKIKSSVHLCSNEHMGYVSELVCGHLNGLVEVYNINTNLDYSFNNLVATNEGFSDTVTSVVTDDSGKVIISGGYDNLITVYENVDLSSLKSTDSKSKKRSSSEGIVLSQIASFDKHNNAITKLKFSSSKRFSLASSSIDGSLCSWDLNKKEVVSSHETGKALTCFDFSPNGSSVCTGSVDGSLTVWDLRSNEEAVNMNGESRSRLNLLKKSSSTPFDRLVSDISWNQSVNLVSAVGLDGSVILLDIRSPKFPLQKTTCEYKGEPDRATCTIWTSQNTAVYTTASGLVNKLFYKEI</sequence>
<evidence type="ECO:0000256" key="5">
    <source>
        <dbReference type="PROSITE-ProRule" id="PRU00221"/>
    </source>
</evidence>
<dbReference type="PROSITE" id="PS50082">
    <property type="entry name" value="WD_REPEATS_2"/>
    <property type="match status" value="2"/>
</dbReference>
<evidence type="ECO:0000256" key="1">
    <source>
        <dbReference type="ARBA" id="ARBA00004604"/>
    </source>
</evidence>
<keyword evidence="2 5" id="KW-0853">WD repeat</keyword>
<gene>
    <name evidence="7" type="ORF">MACJ_003228</name>
</gene>
<dbReference type="InterPro" id="IPR019775">
    <property type="entry name" value="WD40_repeat_CS"/>
</dbReference>
<dbReference type="InterPro" id="IPR012972">
    <property type="entry name" value="NLE"/>
</dbReference>
<dbReference type="Pfam" id="PF00400">
    <property type="entry name" value="WD40"/>
    <property type="match status" value="3"/>
</dbReference>